<dbReference type="GO" id="GO:0005634">
    <property type="term" value="C:nucleus"/>
    <property type="evidence" value="ECO:0007669"/>
    <property type="project" value="TreeGrafter"/>
</dbReference>
<dbReference type="Gene3D" id="3.30.160.60">
    <property type="entry name" value="Classic Zinc Finger"/>
    <property type="match status" value="4"/>
</dbReference>
<dbReference type="FunFam" id="3.30.160.60:FF:000072">
    <property type="entry name" value="zinc finger protein 143 isoform X1"/>
    <property type="match status" value="1"/>
</dbReference>
<dbReference type="PANTHER" id="PTHR46179:SF25">
    <property type="entry name" value="METAL RESPONSE ELEMENT-BINDING TRANSCRIPTION FACTOR-1, ISOFORM C"/>
    <property type="match status" value="1"/>
</dbReference>
<evidence type="ECO:0000256" key="2">
    <source>
        <dbReference type="ARBA" id="ARBA00022723"/>
    </source>
</evidence>
<keyword evidence="9" id="KW-1185">Reference proteome</keyword>
<feature type="domain" description="C2H2-type" evidence="7">
    <location>
        <begin position="129"/>
        <end position="153"/>
    </location>
</feature>
<keyword evidence="3" id="KW-0677">Repeat</keyword>
<feature type="domain" description="C2H2-type" evidence="7">
    <location>
        <begin position="192"/>
        <end position="221"/>
    </location>
</feature>
<evidence type="ECO:0000259" key="7">
    <source>
        <dbReference type="PROSITE" id="PS50157"/>
    </source>
</evidence>
<dbReference type="InterPro" id="IPR028149">
    <property type="entry name" value="Tantalus-like"/>
</dbReference>
<dbReference type="FunFam" id="3.30.160.60:FF:000397">
    <property type="entry name" value="Metal regulatory transcription factor 1"/>
    <property type="match status" value="1"/>
</dbReference>
<dbReference type="GO" id="GO:0006357">
    <property type="term" value="P:regulation of transcription by RNA polymerase II"/>
    <property type="evidence" value="ECO:0007669"/>
    <property type="project" value="TreeGrafter"/>
</dbReference>
<sequence>MAMWESDKFQEDENADGIGGNFDNILVTHDLQDCLDDTLDLSSFEKVYEQSAVFDYERYSDDDAAINEGLPVDDNTAEHIHHTISPDEIYMRIHQGQDDAILDDHATSHETVTIESMDPDINQKHTNRYNCQYEGCTRTYSTIGNLRTHMKTHKVCSICYTNKFICAFIFAYFMDKRIKVSFTTVFPCEYRFKCAEPSCGKAFLTSYSLKIHIRVHTKVKPFECNHKGCEKAFNTLYRLRAHQRLHSGNTFNCEETGCVKFFTTLSDLKKHIRTHTQERPYKTSIDNLDNTNVPVITADLEMLSIDINSPPTETKRVLRKRMPKSVIETDSTEILNRRCSLRPKKRRIYEVETEEEIVKEYYLNKKVKKKSNNLETIFEETQNSEDDTAIRMSAKRFKRMLMFAPTASKLKKRHAKIQRVFGSKVRYKRCGSMQALIDKLNTIRENSPIKIDSELK</sequence>
<keyword evidence="1" id="KW-0597">Phosphoprotein</keyword>
<evidence type="ECO:0000313" key="8">
    <source>
        <dbReference type="EMBL" id="KYN00342.1"/>
    </source>
</evidence>
<dbReference type="PANTHER" id="PTHR46179">
    <property type="entry name" value="ZINC FINGER PROTEIN"/>
    <property type="match status" value="1"/>
</dbReference>
<evidence type="ECO:0000313" key="9">
    <source>
        <dbReference type="Proteomes" id="UP000078542"/>
    </source>
</evidence>
<dbReference type="STRING" id="456900.A0A195CIS6"/>
<feature type="domain" description="C2H2-type" evidence="7">
    <location>
        <begin position="251"/>
        <end position="280"/>
    </location>
</feature>
<dbReference type="InterPro" id="IPR013087">
    <property type="entry name" value="Znf_C2H2_type"/>
</dbReference>
<dbReference type="PROSITE" id="PS50157">
    <property type="entry name" value="ZINC_FINGER_C2H2_2"/>
    <property type="match status" value="4"/>
</dbReference>
<evidence type="ECO:0000256" key="4">
    <source>
        <dbReference type="ARBA" id="ARBA00022771"/>
    </source>
</evidence>
<name>A0A195CIS6_9HYME</name>
<protein>
    <submittedName>
        <fullName evidence="8">Metal regulatory transcription factor 1</fullName>
    </submittedName>
</protein>
<dbReference type="InterPro" id="IPR051061">
    <property type="entry name" value="Zinc_finger_trans_reg"/>
</dbReference>
<evidence type="ECO:0000256" key="1">
    <source>
        <dbReference type="ARBA" id="ARBA00022553"/>
    </source>
</evidence>
<reference evidence="8 9" key="1">
    <citation type="submission" date="2016-03" db="EMBL/GenBank/DDBJ databases">
        <title>Cyphomyrmex costatus WGS genome.</title>
        <authorList>
            <person name="Nygaard S."/>
            <person name="Hu H."/>
            <person name="Boomsma J."/>
            <person name="Zhang G."/>
        </authorList>
    </citation>
    <scope>NUCLEOTIDE SEQUENCE [LARGE SCALE GENOMIC DNA]</scope>
    <source>
        <strain evidence="8">MS0001</strain>
        <tissue evidence="8">Whole body</tissue>
    </source>
</reference>
<accession>A0A195CIS6</accession>
<keyword evidence="4 6" id="KW-0863">Zinc-finger</keyword>
<dbReference type="EMBL" id="KQ977721">
    <property type="protein sequence ID" value="KYN00342.1"/>
    <property type="molecule type" value="Genomic_DNA"/>
</dbReference>
<feature type="domain" description="C2H2-type" evidence="7">
    <location>
        <begin position="222"/>
        <end position="251"/>
    </location>
</feature>
<organism evidence="8 9">
    <name type="scientific">Cyphomyrmex costatus</name>
    <dbReference type="NCBI Taxonomy" id="456900"/>
    <lineage>
        <taxon>Eukaryota</taxon>
        <taxon>Metazoa</taxon>
        <taxon>Ecdysozoa</taxon>
        <taxon>Arthropoda</taxon>
        <taxon>Hexapoda</taxon>
        <taxon>Insecta</taxon>
        <taxon>Pterygota</taxon>
        <taxon>Neoptera</taxon>
        <taxon>Endopterygota</taxon>
        <taxon>Hymenoptera</taxon>
        <taxon>Apocrita</taxon>
        <taxon>Aculeata</taxon>
        <taxon>Formicoidea</taxon>
        <taxon>Formicidae</taxon>
        <taxon>Myrmicinae</taxon>
        <taxon>Cyphomyrmex</taxon>
    </lineage>
</organism>
<dbReference type="GO" id="GO:0008270">
    <property type="term" value="F:zinc ion binding"/>
    <property type="evidence" value="ECO:0007669"/>
    <property type="project" value="UniProtKB-KW"/>
</dbReference>
<dbReference type="SMART" id="SM00355">
    <property type="entry name" value="ZnF_C2H2"/>
    <property type="match status" value="4"/>
</dbReference>
<keyword evidence="2" id="KW-0479">Metal-binding</keyword>
<evidence type="ECO:0000256" key="5">
    <source>
        <dbReference type="ARBA" id="ARBA00022833"/>
    </source>
</evidence>
<dbReference type="Pfam" id="PF00096">
    <property type="entry name" value="zf-C2H2"/>
    <property type="match status" value="4"/>
</dbReference>
<evidence type="ECO:0000256" key="6">
    <source>
        <dbReference type="PROSITE-ProRule" id="PRU00042"/>
    </source>
</evidence>
<evidence type="ECO:0000256" key="3">
    <source>
        <dbReference type="ARBA" id="ARBA00022737"/>
    </source>
</evidence>
<proteinExistence type="predicted"/>
<dbReference type="FunFam" id="3.30.160.60:FF:000349">
    <property type="entry name" value="metal regulatory transcription factor 1"/>
    <property type="match status" value="1"/>
</dbReference>
<dbReference type="SUPFAM" id="SSF57667">
    <property type="entry name" value="beta-beta-alpha zinc fingers"/>
    <property type="match status" value="3"/>
</dbReference>
<dbReference type="AlphaFoldDB" id="A0A195CIS6"/>
<dbReference type="FunFam" id="3.30.160.60:FF:000125">
    <property type="entry name" value="Putative zinc finger protein 143"/>
    <property type="match status" value="1"/>
</dbReference>
<gene>
    <name evidence="8" type="ORF">ALC62_08833</name>
</gene>
<dbReference type="Pfam" id="PF15386">
    <property type="entry name" value="Tantalus"/>
    <property type="match status" value="1"/>
</dbReference>
<dbReference type="PROSITE" id="PS00028">
    <property type="entry name" value="ZINC_FINGER_C2H2_1"/>
    <property type="match status" value="4"/>
</dbReference>
<keyword evidence="5" id="KW-0862">Zinc</keyword>
<dbReference type="Proteomes" id="UP000078542">
    <property type="component" value="Unassembled WGS sequence"/>
</dbReference>
<dbReference type="InterPro" id="IPR036236">
    <property type="entry name" value="Znf_C2H2_sf"/>
</dbReference>